<dbReference type="PROSITE" id="PS51898">
    <property type="entry name" value="TYR_RECOMBINASE"/>
    <property type="match status" value="1"/>
</dbReference>
<organism evidence="4 5">
    <name type="scientific">Halobacterium salinarum</name>
    <name type="common">Halobacterium halobium</name>
    <dbReference type="NCBI Taxonomy" id="2242"/>
    <lineage>
        <taxon>Archaea</taxon>
        <taxon>Methanobacteriati</taxon>
        <taxon>Methanobacteriota</taxon>
        <taxon>Stenosarchaea group</taxon>
        <taxon>Halobacteria</taxon>
        <taxon>Halobacteriales</taxon>
        <taxon>Halobacteriaceae</taxon>
        <taxon>Halobacterium</taxon>
    </lineage>
</organism>
<dbReference type="InterPro" id="IPR002104">
    <property type="entry name" value="Integrase_catalytic"/>
</dbReference>
<evidence type="ECO:0000256" key="1">
    <source>
        <dbReference type="ARBA" id="ARBA00023172"/>
    </source>
</evidence>
<evidence type="ECO:0000313" key="5">
    <source>
        <dbReference type="Proteomes" id="UP000642919"/>
    </source>
</evidence>
<gene>
    <name evidence="4" type="ORF">HNR49_001643</name>
</gene>
<dbReference type="AlphaFoldDB" id="A0A841HD29"/>
<proteinExistence type="predicted"/>
<feature type="region of interest" description="Disordered" evidence="2">
    <location>
        <begin position="136"/>
        <end position="160"/>
    </location>
</feature>
<comment type="caution">
    <text evidence="4">The sequence shown here is derived from an EMBL/GenBank/DDBJ whole genome shotgun (WGS) entry which is preliminary data.</text>
</comment>
<evidence type="ECO:0000256" key="2">
    <source>
        <dbReference type="SAM" id="MobiDB-lite"/>
    </source>
</evidence>
<dbReference type="GO" id="GO:0003677">
    <property type="term" value="F:DNA binding"/>
    <property type="evidence" value="ECO:0007669"/>
    <property type="project" value="InterPro"/>
</dbReference>
<accession>A0A841HD29</accession>
<reference evidence="4" key="1">
    <citation type="submission" date="2020-08" db="EMBL/GenBank/DDBJ databases">
        <title>Genomic Encyclopedia of Type Strains, Phase IV (KMG-IV): sequencing the most valuable type-strain genomes for metagenomic binning, comparative biology and taxonomic classification.</title>
        <authorList>
            <person name="Goeker M."/>
        </authorList>
    </citation>
    <scope>NUCLEOTIDE SEQUENCE</scope>
    <source>
        <strain evidence="4">DSM 669</strain>
    </source>
</reference>
<protein>
    <recommendedName>
        <fullName evidence="3">Tyr recombinase domain-containing protein</fullName>
    </recommendedName>
</protein>
<dbReference type="SUPFAM" id="SSF56349">
    <property type="entry name" value="DNA breaking-rejoining enzymes"/>
    <property type="match status" value="1"/>
</dbReference>
<evidence type="ECO:0000259" key="3">
    <source>
        <dbReference type="PROSITE" id="PS51898"/>
    </source>
</evidence>
<feature type="domain" description="Tyr recombinase" evidence="3">
    <location>
        <begin position="1"/>
        <end position="136"/>
    </location>
</feature>
<dbReference type="GO" id="GO:0015074">
    <property type="term" value="P:DNA integration"/>
    <property type="evidence" value="ECO:0007669"/>
    <property type="project" value="InterPro"/>
</dbReference>
<dbReference type="EMBL" id="JACHGX010000004">
    <property type="protein sequence ID" value="MBB6090270.1"/>
    <property type="molecule type" value="Genomic_DNA"/>
</dbReference>
<name>A0A841HD29_HALSI</name>
<keyword evidence="1" id="KW-0233">DNA recombination</keyword>
<dbReference type="Proteomes" id="UP000642919">
    <property type="component" value="Unassembled WGS sequence"/>
</dbReference>
<sequence>MGDITDHDHGLQVTVNGKQGQRTVLLIPSVPYVRDWLDEHPAESDRDAPLWSKLTQPEGISYRMLTKMFKKPADRAEVDKPVTLTNFRKSSASYHASKGLSQAHLESRYGWVRGSTTASRYVTIFGRDAAIRPTGRWPRRTGLRCAPRGDTGVPRRGRSP</sequence>
<dbReference type="GO" id="GO:0006310">
    <property type="term" value="P:DNA recombination"/>
    <property type="evidence" value="ECO:0007669"/>
    <property type="project" value="UniProtKB-KW"/>
</dbReference>
<dbReference type="Gene3D" id="1.10.443.10">
    <property type="entry name" value="Intergrase catalytic core"/>
    <property type="match status" value="1"/>
</dbReference>
<dbReference type="InterPro" id="IPR013762">
    <property type="entry name" value="Integrase-like_cat_sf"/>
</dbReference>
<dbReference type="InterPro" id="IPR011010">
    <property type="entry name" value="DNA_brk_join_enz"/>
</dbReference>
<evidence type="ECO:0000313" key="4">
    <source>
        <dbReference type="EMBL" id="MBB6090270.1"/>
    </source>
</evidence>